<dbReference type="PANTHER" id="PTHR43861:SF1">
    <property type="entry name" value="TRANS-ACONITATE 2-METHYLTRANSFERASE"/>
    <property type="match status" value="1"/>
</dbReference>
<dbReference type="AlphaFoldDB" id="A0A017RXB9"/>
<feature type="domain" description="Methyltransferase" evidence="3">
    <location>
        <begin position="43"/>
        <end position="137"/>
    </location>
</feature>
<proteinExistence type="predicted"/>
<organism evidence="4 5">
    <name type="scientific">Fervidicella metallireducens AeB</name>
    <dbReference type="NCBI Taxonomy" id="1403537"/>
    <lineage>
        <taxon>Bacteria</taxon>
        <taxon>Bacillati</taxon>
        <taxon>Bacillota</taxon>
        <taxon>Clostridia</taxon>
        <taxon>Eubacteriales</taxon>
        <taxon>Clostridiaceae</taxon>
        <taxon>Fervidicella</taxon>
    </lineage>
</organism>
<keyword evidence="5" id="KW-1185">Reference proteome</keyword>
<evidence type="ECO:0000256" key="1">
    <source>
        <dbReference type="ARBA" id="ARBA00022603"/>
    </source>
</evidence>
<dbReference type="Proteomes" id="UP000019681">
    <property type="component" value="Unassembled WGS sequence"/>
</dbReference>
<dbReference type="RefSeq" id="WP_035377725.1">
    <property type="nucleotide sequence ID" value="NZ_AZQP01000004.1"/>
</dbReference>
<keyword evidence="2 4" id="KW-0808">Transferase</keyword>
<dbReference type="InterPro" id="IPR029063">
    <property type="entry name" value="SAM-dependent_MTases_sf"/>
</dbReference>
<evidence type="ECO:0000259" key="3">
    <source>
        <dbReference type="Pfam" id="PF13649"/>
    </source>
</evidence>
<dbReference type="GO" id="GO:0032259">
    <property type="term" value="P:methylation"/>
    <property type="evidence" value="ECO:0007669"/>
    <property type="project" value="UniProtKB-KW"/>
</dbReference>
<dbReference type="SUPFAM" id="SSF53335">
    <property type="entry name" value="S-adenosyl-L-methionine-dependent methyltransferases"/>
    <property type="match status" value="1"/>
</dbReference>
<dbReference type="GO" id="GO:0008168">
    <property type="term" value="F:methyltransferase activity"/>
    <property type="evidence" value="ECO:0007669"/>
    <property type="project" value="UniProtKB-KW"/>
</dbReference>
<dbReference type="STRING" id="1403537.Q428_02120"/>
<reference evidence="4 5" key="1">
    <citation type="journal article" date="2014" name="Genome Announc.">
        <title>Draft Genome Sequence of Fervidicella metallireducens Strain AeBT, an Iron-Reducing Thermoanaerobe from the Great Artesian Basin.</title>
        <authorList>
            <person name="Patel B.K."/>
        </authorList>
    </citation>
    <scope>NUCLEOTIDE SEQUENCE [LARGE SCALE GENOMIC DNA]</scope>
    <source>
        <strain evidence="4 5">AeB</strain>
    </source>
</reference>
<dbReference type="CDD" id="cd02440">
    <property type="entry name" value="AdoMet_MTases"/>
    <property type="match status" value="1"/>
</dbReference>
<dbReference type="InterPro" id="IPR041698">
    <property type="entry name" value="Methyltransf_25"/>
</dbReference>
<dbReference type="Pfam" id="PF13649">
    <property type="entry name" value="Methyltransf_25"/>
    <property type="match status" value="1"/>
</dbReference>
<comment type="caution">
    <text evidence="4">The sequence shown here is derived from an EMBL/GenBank/DDBJ whole genome shotgun (WGS) entry which is preliminary data.</text>
</comment>
<sequence>MEQYTHLAQVYDDMIDMEYDKWMEFLKEYFKGKDINLKGKKALELGCGTGNMTFRLKENGIDVTAVDISRDMLTIAEEKARNKRLKIMFLNQDMTKINTGKEYDFVFSFCDGYNYILTEEKLEKSFKGVYKHLKPGGYFIFDISTSHKLKNIMGNNTFTMNRDELCYIWDNYLEDDILEMYITFFVKEGVLYRRFDEKHEQKIYDLNNLKQILIETGFKNVEVYEDYSFESVKENSIRGTFIAYKEE</sequence>
<protein>
    <submittedName>
        <fullName evidence="4">S-adenosylmethionine-dependent methyltransferase</fullName>
    </submittedName>
</protein>
<dbReference type="EMBL" id="AZQP01000004">
    <property type="protein sequence ID" value="EYE89428.1"/>
    <property type="molecule type" value="Genomic_DNA"/>
</dbReference>
<dbReference type="OrthoDB" id="9811589at2"/>
<evidence type="ECO:0000313" key="4">
    <source>
        <dbReference type="EMBL" id="EYE89428.1"/>
    </source>
</evidence>
<evidence type="ECO:0000313" key="5">
    <source>
        <dbReference type="Proteomes" id="UP000019681"/>
    </source>
</evidence>
<dbReference type="Gene3D" id="2.20.25.110">
    <property type="entry name" value="S-adenosyl-L-methionine-dependent methyltransferases"/>
    <property type="match status" value="1"/>
</dbReference>
<dbReference type="PANTHER" id="PTHR43861">
    <property type="entry name" value="TRANS-ACONITATE 2-METHYLTRANSFERASE-RELATED"/>
    <property type="match status" value="1"/>
</dbReference>
<accession>A0A017RXB9</accession>
<gene>
    <name evidence="4" type="ORF">Q428_02120</name>
</gene>
<name>A0A017RXB9_9CLOT</name>
<evidence type="ECO:0000256" key="2">
    <source>
        <dbReference type="ARBA" id="ARBA00022679"/>
    </source>
</evidence>
<keyword evidence="1 4" id="KW-0489">Methyltransferase</keyword>
<dbReference type="Gene3D" id="3.40.50.150">
    <property type="entry name" value="Vaccinia Virus protein VP39"/>
    <property type="match status" value="1"/>
</dbReference>